<dbReference type="InterPro" id="IPR010921">
    <property type="entry name" value="Trp_repressor/repl_initiator"/>
</dbReference>
<feature type="compositionally biased region" description="Basic and acidic residues" evidence="2">
    <location>
        <begin position="168"/>
        <end position="187"/>
    </location>
</feature>
<feature type="region of interest" description="Disordered" evidence="2">
    <location>
        <begin position="157"/>
        <end position="187"/>
    </location>
</feature>
<feature type="domain" description="Insertion element IS150 protein InsJ-like helix-turn-helix" evidence="3">
    <location>
        <begin position="104"/>
        <end position="155"/>
    </location>
</feature>
<gene>
    <name evidence="4" type="ORF">FHL02_09450</name>
</gene>
<dbReference type="InterPro" id="IPR052057">
    <property type="entry name" value="IS150/IS1296_orfA-like"/>
</dbReference>
<evidence type="ECO:0000256" key="2">
    <source>
        <dbReference type="SAM" id="MobiDB-lite"/>
    </source>
</evidence>
<accession>A0A5P0ZJF1</accession>
<dbReference type="InterPro" id="IPR055247">
    <property type="entry name" value="InsJ-like_HTH"/>
</dbReference>
<dbReference type="SUPFAM" id="SSF46689">
    <property type="entry name" value="Homeodomain-like"/>
    <property type="match status" value="1"/>
</dbReference>
<dbReference type="OrthoDB" id="2325011at2"/>
<comment type="similarity">
    <text evidence="1">Belongs to the IS150/IS1296 orfA family.</text>
</comment>
<evidence type="ECO:0000313" key="4">
    <source>
        <dbReference type="EMBL" id="MQS53246.1"/>
    </source>
</evidence>
<dbReference type="EMBL" id="VDFM01000014">
    <property type="protein sequence ID" value="MQS53246.1"/>
    <property type="molecule type" value="Genomic_DNA"/>
</dbReference>
<name>A0A5P0ZJF1_9LACO</name>
<evidence type="ECO:0000313" key="5">
    <source>
        <dbReference type="Proteomes" id="UP000380386"/>
    </source>
</evidence>
<comment type="caution">
    <text evidence="4">The sequence shown here is derived from an EMBL/GenBank/DDBJ whole genome shotgun (WGS) entry which is preliminary data.</text>
</comment>
<reference evidence="4 5" key="1">
    <citation type="journal article" date="2019" name="Syst. Appl. Microbiol.">
        <title>Polyphasic characterization of two novel Lactobacillus spp. isolated from blown salami packages: Description of Lactobacillus halodurans sp. nov. and Lactobacillus salsicarnum sp. nov.</title>
        <authorList>
            <person name="Schuster J.A."/>
            <person name="Klingl A."/>
            <person name="Vogel R.F."/>
            <person name="Ehrmann M.A."/>
        </authorList>
    </citation>
    <scope>NUCLEOTIDE SEQUENCE [LARGE SCALE GENOMIC DNA]</scope>
    <source>
        <strain evidence="4 5">TMW 1.2118</strain>
    </source>
</reference>
<dbReference type="InterPro" id="IPR009057">
    <property type="entry name" value="Homeodomain-like_sf"/>
</dbReference>
<dbReference type="Pfam" id="PF13518">
    <property type="entry name" value="HTH_28"/>
    <property type="match status" value="1"/>
</dbReference>
<dbReference type="GO" id="GO:0043565">
    <property type="term" value="F:sequence-specific DNA binding"/>
    <property type="evidence" value="ECO:0007669"/>
    <property type="project" value="InterPro"/>
</dbReference>
<dbReference type="SUPFAM" id="SSF48295">
    <property type="entry name" value="TrpR-like"/>
    <property type="match status" value="1"/>
</dbReference>
<dbReference type="Gene3D" id="1.10.10.10">
    <property type="entry name" value="Winged helix-like DNA-binding domain superfamily/Winged helix DNA-binding domain"/>
    <property type="match status" value="2"/>
</dbReference>
<evidence type="ECO:0000259" key="3">
    <source>
        <dbReference type="Pfam" id="PF13518"/>
    </source>
</evidence>
<evidence type="ECO:0000256" key="1">
    <source>
        <dbReference type="ARBA" id="ARBA00038232"/>
    </source>
</evidence>
<sequence>MGRRYIRYNYRITFKTKRAFQLESEVHPLNWRQLGGCFSMAKYTIDQKLEAISMYKSGKGSTTICHQLGISQEATILRWKYLYETSGIDGLQRSNKLPSYTSSFKMEVITWLVKNGASFPVTARHFDIPNEGTVWQWKRRYDVHGFDGLADRRKRVSNMSKDNKKLRRNDDQKKLDSDDKIKQLERD</sequence>
<dbReference type="PANTHER" id="PTHR33795">
    <property type="entry name" value="INSERTION ELEMENT IS150 PROTEIN INSJ"/>
    <property type="match status" value="1"/>
</dbReference>
<proteinExistence type="inferred from homology"/>
<organism evidence="4 5">
    <name type="scientific">Companilactobacillus mishanensis</name>
    <dbReference type="NCBI Taxonomy" id="2486008"/>
    <lineage>
        <taxon>Bacteria</taxon>
        <taxon>Bacillati</taxon>
        <taxon>Bacillota</taxon>
        <taxon>Bacilli</taxon>
        <taxon>Lactobacillales</taxon>
        <taxon>Lactobacillaceae</taxon>
        <taxon>Companilactobacillus</taxon>
    </lineage>
</organism>
<dbReference type="AlphaFoldDB" id="A0A5P0ZJF1"/>
<dbReference type="Proteomes" id="UP000380386">
    <property type="component" value="Unassembled WGS sequence"/>
</dbReference>
<feature type="non-terminal residue" evidence="4">
    <location>
        <position position="187"/>
    </location>
</feature>
<dbReference type="InterPro" id="IPR036388">
    <property type="entry name" value="WH-like_DNA-bd_sf"/>
</dbReference>
<protein>
    <submittedName>
        <fullName evidence="4">Helix-turn-helix domain-containing protein</fullName>
    </submittedName>
</protein>
<dbReference type="PANTHER" id="PTHR33795:SF1">
    <property type="entry name" value="INSERTION ELEMENT IS150 PROTEIN INSJ"/>
    <property type="match status" value="1"/>
</dbReference>